<reference evidence="3" key="2">
    <citation type="journal article" date="2018" name="Plant J.">
        <title>The Sorghum bicolor reference genome: improved assembly, gene annotations, a transcriptome atlas, and signatures of genome organization.</title>
        <authorList>
            <person name="McCormick R.F."/>
            <person name="Truong S.K."/>
            <person name="Sreedasyam A."/>
            <person name="Jenkins J."/>
            <person name="Shu S."/>
            <person name="Sims D."/>
            <person name="Kennedy M."/>
            <person name="Amirebrahimi M."/>
            <person name="Weers B.D."/>
            <person name="McKinley B."/>
            <person name="Mattison A."/>
            <person name="Morishige D.T."/>
            <person name="Grimwood J."/>
            <person name="Schmutz J."/>
            <person name="Mullet J.E."/>
        </authorList>
    </citation>
    <scope>NUCLEOTIDE SEQUENCE [LARGE SCALE GENOMIC DNA]</scope>
    <source>
        <strain evidence="3">cv. BTx623</strain>
    </source>
</reference>
<dbReference type="Gramene" id="OQU83970">
    <property type="protein sequence ID" value="OQU83970"/>
    <property type="gene ID" value="SORBI_3005G207550"/>
</dbReference>
<reference evidence="2 3" key="1">
    <citation type="journal article" date="2009" name="Nature">
        <title>The Sorghum bicolor genome and the diversification of grasses.</title>
        <authorList>
            <person name="Paterson A.H."/>
            <person name="Bowers J.E."/>
            <person name="Bruggmann R."/>
            <person name="Dubchak I."/>
            <person name="Grimwood J."/>
            <person name="Gundlach H."/>
            <person name="Haberer G."/>
            <person name="Hellsten U."/>
            <person name="Mitros T."/>
            <person name="Poliakov A."/>
            <person name="Schmutz J."/>
            <person name="Spannagl M."/>
            <person name="Tang H."/>
            <person name="Wang X."/>
            <person name="Wicker T."/>
            <person name="Bharti A.K."/>
            <person name="Chapman J."/>
            <person name="Feltus F.A."/>
            <person name="Gowik U."/>
            <person name="Grigoriev I.V."/>
            <person name="Lyons E."/>
            <person name="Maher C.A."/>
            <person name="Martis M."/>
            <person name="Narechania A."/>
            <person name="Otillar R.P."/>
            <person name="Penning B.W."/>
            <person name="Salamov A.A."/>
            <person name="Wang Y."/>
            <person name="Zhang L."/>
            <person name="Carpita N.C."/>
            <person name="Freeling M."/>
            <person name="Gingle A.R."/>
            <person name="Hash C.T."/>
            <person name="Keller B."/>
            <person name="Klein P."/>
            <person name="Kresovich S."/>
            <person name="McCann M.C."/>
            <person name="Ming R."/>
            <person name="Peterson D.G."/>
            <person name="Mehboob-ur-Rahman"/>
            <person name="Ware D."/>
            <person name="Westhoff P."/>
            <person name="Mayer K.F."/>
            <person name="Messing J."/>
            <person name="Rokhsar D.S."/>
        </authorList>
    </citation>
    <scope>NUCLEOTIDE SEQUENCE [LARGE SCALE GENOMIC DNA]</scope>
    <source>
        <strain evidence="3">cv. BTx623</strain>
    </source>
</reference>
<proteinExistence type="predicted"/>
<keyword evidence="3" id="KW-1185">Reference proteome</keyword>
<organism evidence="2 3">
    <name type="scientific">Sorghum bicolor</name>
    <name type="common">Sorghum</name>
    <name type="synonym">Sorghum vulgare</name>
    <dbReference type="NCBI Taxonomy" id="4558"/>
    <lineage>
        <taxon>Eukaryota</taxon>
        <taxon>Viridiplantae</taxon>
        <taxon>Streptophyta</taxon>
        <taxon>Embryophyta</taxon>
        <taxon>Tracheophyta</taxon>
        <taxon>Spermatophyta</taxon>
        <taxon>Magnoliopsida</taxon>
        <taxon>Liliopsida</taxon>
        <taxon>Poales</taxon>
        <taxon>Poaceae</taxon>
        <taxon>PACMAD clade</taxon>
        <taxon>Panicoideae</taxon>
        <taxon>Andropogonodae</taxon>
        <taxon>Andropogoneae</taxon>
        <taxon>Sorghinae</taxon>
        <taxon>Sorghum</taxon>
    </lineage>
</organism>
<sequence length="239" mass="27470">MMNSNFSMPWSAKSKSPLLTTSNHWINSIGQGRPIFFTSFITRLAETLDVFESHQFENIGYERNVIDENFFIAANMLIRAPDGELRMIYPGYTTELPLPCERRRLYRVRTLTVRLARARSQNVAGTCRMTRRMAQAAQMDQGGPSRFDVEEGEEAMSMDASESMGLPPNPPPHTPRPRARARRRQPSGMDMLINSMGELQIDQEATLQLANQNVQHIRRVREEDAQRWAGWFQQFPPPQ</sequence>
<dbReference type="InParanoid" id="A0A1Z5RJL7"/>
<dbReference type="AlphaFoldDB" id="A0A1Z5RJL7"/>
<name>A0A1Z5RJL7_SORBI</name>
<dbReference type="PANTHER" id="PTHR48243">
    <property type="entry name" value="AMINOTRANSFERASE-LIKE PLANT MOBILE DOMAIN-CONTAINING PROTEIN"/>
    <property type="match status" value="1"/>
</dbReference>
<dbReference type="Proteomes" id="UP000000768">
    <property type="component" value="Chromosome 5"/>
</dbReference>
<gene>
    <name evidence="2" type="ORF">SORBI_3005G207550</name>
</gene>
<dbReference type="EMBL" id="CM000764">
    <property type="protein sequence ID" value="OQU83970.1"/>
    <property type="molecule type" value="Genomic_DNA"/>
</dbReference>
<feature type="region of interest" description="Disordered" evidence="1">
    <location>
        <begin position="137"/>
        <end position="184"/>
    </location>
</feature>
<dbReference type="PANTHER" id="PTHR48243:SF1">
    <property type="entry name" value="AMINOTRANSFERASE-LIKE PLANT MOBILE DOMAIN-CONTAINING PROTEIN"/>
    <property type="match status" value="1"/>
</dbReference>
<evidence type="ECO:0000313" key="3">
    <source>
        <dbReference type="Proteomes" id="UP000000768"/>
    </source>
</evidence>
<evidence type="ECO:0000256" key="1">
    <source>
        <dbReference type="SAM" id="MobiDB-lite"/>
    </source>
</evidence>
<protein>
    <submittedName>
        <fullName evidence="2">Uncharacterized protein</fullName>
    </submittedName>
</protein>
<evidence type="ECO:0000313" key="2">
    <source>
        <dbReference type="EMBL" id="OQU83970.1"/>
    </source>
</evidence>
<accession>A0A1Z5RJL7</accession>
<feature type="compositionally biased region" description="Basic residues" evidence="1">
    <location>
        <begin position="175"/>
        <end position="184"/>
    </location>
</feature>